<dbReference type="Proteomes" id="UP000218334">
    <property type="component" value="Unassembled WGS sequence"/>
</dbReference>
<organism evidence="2 3">
    <name type="scientific">Armillaria solidipes</name>
    <dbReference type="NCBI Taxonomy" id="1076256"/>
    <lineage>
        <taxon>Eukaryota</taxon>
        <taxon>Fungi</taxon>
        <taxon>Dikarya</taxon>
        <taxon>Basidiomycota</taxon>
        <taxon>Agaricomycotina</taxon>
        <taxon>Agaricomycetes</taxon>
        <taxon>Agaricomycetidae</taxon>
        <taxon>Agaricales</taxon>
        <taxon>Marasmiineae</taxon>
        <taxon>Physalacriaceae</taxon>
        <taxon>Armillaria</taxon>
    </lineage>
</organism>
<dbReference type="AlphaFoldDB" id="A0A2H3BD68"/>
<evidence type="ECO:0000313" key="2">
    <source>
        <dbReference type="EMBL" id="PBK66854.1"/>
    </source>
</evidence>
<proteinExistence type="predicted"/>
<evidence type="ECO:0000256" key="1">
    <source>
        <dbReference type="SAM" id="Coils"/>
    </source>
</evidence>
<feature type="coiled-coil region" evidence="1">
    <location>
        <begin position="42"/>
        <end position="69"/>
    </location>
</feature>
<evidence type="ECO:0000313" key="3">
    <source>
        <dbReference type="Proteomes" id="UP000218334"/>
    </source>
</evidence>
<accession>A0A2H3BD68</accession>
<keyword evidence="3" id="KW-1185">Reference proteome</keyword>
<protein>
    <submittedName>
        <fullName evidence="2">Uncharacterized protein</fullName>
    </submittedName>
</protein>
<gene>
    <name evidence="2" type="ORF">ARMSODRAFT_1021265</name>
</gene>
<keyword evidence="1" id="KW-0175">Coiled coil</keyword>
<sequence length="124" mass="14421">MDTPQNRTSEVESSSCVLLILEIVPPQHTRGCLYEDAAYPTLDDIKVKIKDIRRQIKDLEHVEESLKDKYNMDSEEVRIKAKAWAIETGHFSEWYTLEKLHGLRLNLSKLLKKKTAFRTAVYLS</sequence>
<name>A0A2H3BD68_9AGAR</name>
<dbReference type="EMBL" id="KZ293439">
    <property type="protein sequence ID" value="PBK66854.1"/>
    <property type="molecule type" value="Genomic_DNA"/>
</dbReference>
<reference evidence="3" key="1">
    <citation type="journal article" date="2017" name="Nat. Ecol. Evol.">
        <title>Genome expansion and lineage-specific genetic innovations in the forest pathogenic fungi Armillaria.</title>
        <authorList>
            <person name="Sipos G."/>
            <person name="Prasanna A.N."/>
            <person name="Walter M.C."/>
            <person name="O'Connor E."/>
            <person name="Balint B."/>
            <person name="Krizsan K."/>
            <person name="Kiss B."/>
            <person name="Hess J."/>
            <person name="Varga T."/>
            <person name="Slot J."/>
            <person name="Riley R."/>
            <person name="Boka B."/>
            <person name="Rigling D."/>
            <person name="Barry K."/>
            <person name="Lee J."/>
            <person name="Mihaltcheva S."/>
            <person name="LaButti K."/>
            <person name="Lipzen A."/>
            <person name="Waldron R."/>
            <person name="Moloney N.M."/>
            <person name="Sperisen C."/>
            <person name="Kredics L."/>
            <person name="Vagvoelgyi C."/>
            <person name="Patrignani A."/>
            <person name="Fitzpatrick D."/>
            <person name="Nagy I."/>
            <person name="Doyle S."/>
            <person name="Anderson J.B."/>
            <person name="Grigoriev I.V."/>
            <person name="Gueldener U."/>
            <person name="Muensterkoetter M."/>
            <person name="Nagy L.G."/>
        </authorList>
    </citation>
    <scope>NUCLEOTIDE SEQUENCE [LARGE SCALE GENOMIC DNA]</scope>
    <source>
        <strain evidence="3">28-4</strain>
    </source>
</reference>